<dbReference type="AlphaFoldDB" id="A0A875RZQ0"/>
<dbReference type="Pfam" id="PF13840">
    <property type="entry name" value="ACT_7"/>
    <property type="match status" value="1"/>
</dbReference>
<proteinExistence type="predicted"/>
<dbReference type="PANTHER" id="PTHR31131">
    <property type="entry name" value="CHROMOSOME 1, WHOLE GENOME SHOTGUN SEQUENCE"/>
    <property type="match status" value="1"/>
</dbReference>
<dbReference type="PANTHER" id="PTHR31131:SF6">
    <property type="entry name" value="CASTOR ACT DOMAIN-CONTAINING PROTEIN"/>
    <property type="match status" value="1"/>
</dbReference>
<dbReference type="Proteomes" id="UP000662931">
    <property type="component" value="Chromosome 1"/>
</dbReference>
<dbReference type="Gene3D" id="3.30.2130.10">
    <property type="entry name" value="VC0802-like"/>
    <property type="match status" value="1"/>
</dbReference>
<dbReference type="GO" id="GO:0006520">
    <property type="term" value="P:amino acid metabolic process"/>
    <property type="evidence" value="ECO:0007669"/>
    <property type="project" value="UniProtKB-ARBA"/>
</dbReference>
<dbReference type="RefSeq" id="XP_038777773.1">
    <property type="nucleotide sequence ID" value="XM_038921845.1"/>
</dbReference>
<dbReference type="GO" id="GO:0046394">
    <property type="term" value="P:carboxylic acid biosynthetic process"/>
    <property type="evidence" value="ECO:0007669"/>
    <property type="project" value="UniProtKB-ARBA"/>
</dbReference>
<reference evidence="2" key="1">
    <citation type="submission" date="2020-10" db="EMBL/GenBank/DDBJ databases">
        <authorList>
            <person name="Roach M.J.R."/>
        </authorList>
    </citation>
    <scope>NUCLEOTIDE SEQUENCE</scope>
    <source>
        <strain evidence="2">CBS 1945</strain>
    </source>
</reference>
<evidence type="ECO:0000313" key="2">
    <source>
        <dbReference type="EMBL" id="QPG74208.1"/>
    </source>
</evidence>
<evidence type="ECO:0000259" key="1">
    <source>
        <dbReference type="Pfam" id="PF13840"/>
    </source>
</evidence>
<dbReference type="OrthoDB" id="58529at2759"/>
<gene>
    <name evidence="2" type="ORF">FOA43_001532</name>
</gene>
<organism evidence="2 3">
    <name type="scientific">Eeniella nana</name>
    <name type="common">Yeast</name>
    <name type="synonym">Brettanomyces nanus</name>
    <dbReference type="NCBI Taxonomy" id="13502"/>
    <lineage>
        <taxon>Eukaryota</taxon>
        <taxon>Fungi</taxon>
        <taxon>Dikarya</taxon>
        <taxon>Ascomycota</taxon>
        <taxon>Saccharomycotina</taxon>
        <taxon>Pichiomycetes</taxon>
        <taxon>Pichiales</taxon>
        <taxon>Pichiaceae</taxon>
        <taxon>Brettanomyces</taxon>
    </lineage>
</organism>
<dbReference type="KEGG" id="bnn:FOA43_001532"/>
<dbReference type="InterPro" id="IPR051719">
    <property type="entry name" value="CASTOR_mTORC1"/>
</dbReference>
<feature type="domain" description="CASTOR ACT" evidence="1">
    <location>
        <begin position="135"/>
        <end position="194"/>
    </location>
</feature>
<dbReference type="InterPro" id="IPR045865">
    <property type="entry name" value="ACT-like_dom_sf"/>
</dbReference>
<dbReference type="GeneID" id="62194933"/>
<name>A0A875RZQ0_EENNA</name>
<dbReference type="SUPFAM" id="SSF55021">
    <property type="entry name" value="ACT-like"/>
    <property type="match status" value="1"/>
</dbReference>
<protein>
    <recommendedName>
        <fullName evidence="1">CASTOR ACT domain-containing protein</fullName>
    </recommendedName>
</protein>
<dbReference type="EMBL" id="CP064812">
    <property type="protein sequence ID" value="QPG74208.1"/>
    <property type="molecule type" value="Genomic_DNA"/>
</dbReference>
<accession>A0A875RZQ0</accession>
<dbReference type="InterPro" id="IPR027795">
    <property type="entry name" value="CASTOR_ACT_dom"/>
</dbReference>
<keyword evidence="3" id="KW-1185">Reference proteome</keyword>
<sequence length="381" mass="42827">MGYTIVSGFRGSDYIQTFRNDRGRRWEAFSKLAEHYEGSGGGTRNDMKYDTDLSASSMSSSSSSACSNSNKLDLGYLELEDFAQVEDDGLFFHLAFAMEEVTLMCSHKLMKRYLGKTMEFCRKCLEPSEQPTLLEEKFLMLQVFSDGLNIGKKILELTEPLSLDGISLFFISNFFSDIVLIPAKDRRKALTILNRISKKQTQIQEELKPEKKPDLESKTFELFKSQLIQPKLIDKVKLLLTGARSGDCGNVLKRTAEALCKLNTDRVEDGKNKDDNFPAYFAITRTCTGEISLMLPQEADEMRKLNYDKSTIMGSLQDSYYPVFIDLSNLPLDLKGIVAGVASKLVKSGLNEMSYLSFGKSGVVLIPDNFHDTVEQILQGL</sequence>
<evidence type="ECO:0000313" key="3">
    <source>
        <dbReference type="Proteomes" id="UP000662931"/>
    </source>
</evidence>